<dbReference type="InterPro" id="IPR050476">
    <property type="entry name" value="Insect_CytP450_Detox"/>
</dbReference>
<evidence type="ECO:0000256" key="6">
    <source>
        <dbReference type="ARBA" id="ARBA00022723"/>
    </source>
</evidence>
<keyword evidence="7" id="KW-0256">Endoplasmic reticulum</keyword>
<dbReference type="PRINTS" id="PR00385">
    <property type="entry name" value="P450"/>
</dbReference>
<reference evidence="14 15" key="1">
    <citation type="submission" date="2020-11" db="EMBL/GenBank/DDBJ databases">
        <authorList>
            <person name="Wallbank WR R."/>
            <person name="Pardo Diaz C."/>
            <person name="Kozak K."/>
            <person name="Martin S."/>
            <person name="Jiggins C."/>
            <person name="Moest M."/>
            <person name="Warren A I."/>
            <person name="Generalovic N T."/>
            <person name="Byers J.R.P. K."/>
            <person name="Montejo-Kovacevich G."/>
            <person name="Yen C E."/>
        </authorList>
    </citation>
    <scope>NUCLEOTIDE SEQUENCE [LARGE SCALE GENOMIC DNA]</scope>
</reference>
<keyword evidence="13" id="KW-0812">Transmembrane</keyword>
<dbReference type="FunFam" id="1.10.630.10:FF:000042">
    <property type="entry name" value="Cytochrome P450"/>
    <property type="match status" value="1"/>
</dbReference>
<evidence type="ECO:0000256" key="3">
    <source>
        <dbReference type="ARBA" id="ARBA00004406"/>
    </source>
</evidence>
<dbReference type="InterPro" id="IPR002402">
    <property type="entry name" value="Cyt_P450_E_grp-II"/>
</dbReference>
<evidence type="ECO:0000256" key="9">
    <source>
        <dbReference type="ARBA" id="ARBA00023002"/>
    </source>
</evidence>
<comment type="similarity">
    <text evidence="4">Belongs to the cytochrome P450 family.</text>
</comment>
<dbReference type="EMBL" id="LR899009">
    <property type="protein sequence ID" value="CAD7079536.1"/>
    <property type="molecule type" value="Genomic_DNA"/>
</dbReference>
<dbReference type="InterPro" id="IPR036396">
    <property type="entry name" value="Cyt_P450_sf"/>
</dbReference>
<feature type="transmembrane region" description="Helical" evidence="13">
    <location>
        <begin position="6"/>
        <end position="22"/>
    </location>
</feature>
<evidence type="ECO:0000256" key="12">
    <source>
        <dbReference type="ARBA" id="ARBA00023136"/>
    </source>
</evidence>
<keyword evidence="12 13" id="KW-0472">Membrane</keyword>
<comment type="subcellular location">
    <subcellularLocation>
        <location evidence="3">Endoplasmic reticulum membrane</location>
        <topology evidence="3">Peripheral membrane protein</topology>
    </subcellularLocation>
    <subcellularLocation>
        <location evidence="2">Microsome membrane</location>
        <topology evidence="2">Peripheral membrane protein</topology>
    </subcellularLocation>
</comment>
<dbReference type="InterPro" id="IPR001128">
    <property type="entry name" value="Cyt_P450"/>
</dbReference>
<dbReference type="GO" id="GO:0005506">
    <property type="term" value="F:iron ion binding"/>
    <property type="evidence" value="ECO:0007669"/>
    <property type="project" value="InterPro"/>
</dbReference>
<dbReference type="OrthoDB" id="2789670at2759"/>
<protein>
    <recommendedName>
        <fullName evidence="16">Cytochrome P450</fullName>
    </recommendedName>
</protein>
<evidence type="ECO:0008006" key="16">
    <source>
        <dbReference type="Google" id="ProtNLM"/>
    </source>
</evidence>
<evidence type="ECO:0000256" key="1">
    <source>
        <dbReference type="ARBA" id="ARBA00001971"/>
    </source>
</evidence>
<dbReference type="InParanoid" id="A0A7R8YND6"/>
<name>A0A7R8YND6_HERIL</name>
<evidence type="ECO:0000256" key="5">
    <source>
        <dbReference type="ARBA" id="ARBA00022617"/>
    </source>
</evidence>
<dbReference type="PRINTS" id="PR00464">
    <property type="entry name" value="EP450II"/>
</dbReference>
<keyword evidence="8" id="KW-0492">Microsome</keyword>
<keyword evidence="6" id="KW-0479">Metal-binding</keyword>
<dbReference type="AlphaFoldDB" id="A0A7R8YND6"/>
<dbReference type="Pfam" id="PF00067">
    <property type="entry name" value="p450"/>
    <property type="match status" value="2"/>
</dbReference>
<comment type="cofactor">
    <cofactor evidence="1">
        <name>heme</name>
        <dbReference type="ChEBI" id="CHEBI:30413"/>
    </cofactor>
</comment>
<keyword evidence="15" id="KW-1185">Reference proteome</keyword>
<evidence type="ECO:0000256" key="10">
    <source>
        <dbReference type="ARBA" id="ARBA00023004"/>
    </source>
</evidence>
<keyword evidence="9" id="KW-0560">Oxidoreductase</keyword>
<accession>A0A7R8YND6</accession>
<evidence type="ECO:0000256" key="4">
    <source>
        <dbReference type="ARBA" id="ARBA00010617"/>
    </source>
</evidence>
<dbReference type="SUPFAM" id="SSF48264">
    <property type="entry name" value="Cytochrome P450"/>
    <property type="match status" value="2"/>
</dbReference>
<dbReference type="Gene3D" id="1.10.630.10">
    <property type="entry name" value="Cytochrome P450"/>
    <property type="match status" value="3"/>
</dbReference>
<keyword evidence="13" id="KW-1133">Transmembrane helix</keyword>
<evidence type="ECO:0000313" key="14">
    <source>
        <dbReference type="EMBL" id="CAD7079536.1"/>
    </source>
</evidence>
<dbReference type="CDD" id="cd11056">
    <property type="entry name" value="CYP6-like"/>
    <property type="match status" value="1"/>
</dbReference>
<evidence type="ECO:0000256" key="8">
    <source>
        <dbReference type="ARBA" id="ARBA00022848"/>
    </source>
</evidence>
<dbReference type="FunCoup" id="A0A7R8YND6">
    <property type="interactions" value="46"/>
</dbReference>
<gene>
    <name evidence="14" type="ORF">HERILL_LOCUS2749</name>
</gene>
<evidence type="ECO:0000256" key="2">
    <source>
        <dbReference type="ARBA" id="ARBA00004174"/>
    </source>
</evidence>
<organism evidence="14 15">
    <name type="scientific">Hermetia illucens</name>
    <name type="common">Black soldier fly</name>
    <dbReference type="NCBI Taxonomy" id="343691"/>
    <lineage>
        <taxon>Eukaryota</taxon>
        <taxon>Metazoa</taxon>
        <taxon>Ecdysozoa</taxon>
        <taxon>Arthropoda</taxon>
        <taxon>Hexapoda</taxon>
        <taxon>Insecta</taxon>
        <taxon>Pterygota</taxon>
        <taxon>Neoptera</taxon>
        <taxon>Endopterygota</taxon>
        <taxon>Diptera</taxon>
        <taxon>Brachycera</taxon>
        <taxon>Stratiomyomorpha</taxon>
        <taxon>Stratiomyidae</taxon>
        <taxon>Hermetiinae</taxon>
        <taxon>Hermetia</taxon>
    </lineage>
</organism>
<evidence type="ECO:0000256" key="13">
    <source>
        <dbReference type="SAM" id="Phobius"/>
    </source>
</evidence>
<keyword evidence="10" id="KW-0408">Iron</keyword>
<evidence type="ECO:0000256" key="7">
    <source>
        <dbReference type="ARBA" id="ARBA00022824"/>
    </source>
</evidence>
<dbReference type="GO" id="GO:0004497">
    <property type="term" value="F:monooxygenase activity"/>
    <property type="evidence" value="ECO:0007669"/>
    <property type="project" value="UniProtKB-KW"/>
</dbReference>
<keyword evidence="5" id="KW-0349">Heme</keyword>
<dbReference type="PANTHER" id="PTHR24292">
    <property type="entry name" value="CYTOCHROME P450"/>
    <property type="match status" value="1"/>
</dbReference>
<dbReference type="GO" id="GO:0020037">
    <property type="term" value="F:heme binding"/>
    <property type="evidence" value="ECO:0007669"/>
    <property type="project" value="InterPro"/>
</dbReference>
<dbReference type="GO" id="GO:0016705">
    <property type="term" value="F:oxidoreductase activity, acting on paired donors, with incorporation or reduction of molecular oxygen"/>
    <property type="evidence" value="ECO:0007669"/>
    <property type="project" value="InterPro"/>
</dbReference>
<evidence type="ECO:0000313" key="15">
    <source>
        <dbReference type="Proteomes" id="UP000594454"/>
    </source>
</evidence>
<dbReference type="PANTHER" id="PTHR24292:SF100">
    <property type="entry name" value="CYTOCHROME P450 6A16, ISOFORM B-RELATED"/>
    <property type="match status" value="1"/>
</dbReference>
<dbReference type="Proteomes" id="UP000594454">
    <property type="component" value="Chromosome 1"/>
</dbReference>
<dbReference type="GO" id="GO:0005789">
    <property type="term" value="C:endoplasmic reticulum membrane"/>
    <property type="evidence" value="ECO:0007669"/>
    <property type="project" value="UniProtKB-SubCell"/>
</dbReference>
<keyword evidence="11" id="KW-0503">Monooxygenase</keyword>
<proteinExistence type="inferred from homology"/>
<sequence length="698" mass="80305">MEFFTSVIWLTVILLGVVYFYFRRKYSYWKNRGVPYIEPTFPLGNLSRKNIGNLREVFEKVYNMREKCPFVGAYFVVKPVAIATDLDFIKDVLVKDFNNFHGRGIHINEKDSPLSAHLFALDGPKWRSLRMKLSPTFTSGKMKYMFPSIVGVSEQFNQTLGEILHDQSDIDVKEILSCFTTDVIGTCAFGVECNSLKDPNAVFREYGRKVLKPSKLRSIALVLARTSKLAATLRLSVFGKDITNFFIGIVRQTIEHREKNNVKRNDFMDLLIDLKNNDTLDEDKKIKLEKLTLEQVAAQAFVFFVAGFETSSTTMMFALYELALNQEIQDKLRTEINTVCAKHGGRLTYEAMNDMVYLGQVVNETLRKHPPVVVLQRVAQDDYKVANTKLVIEKGTTVMVPTYQIQHDERYYPNPEKFDPDRFLPEVWVSDQFKESLDQMLNDHREVDVKEILSCSTTDVIGTCAFGLECNSLKDPNAAFREYDCKVIMPSKLRLIRSIFLRIPKLAAALRLPILSKEISNFFLGIVRQTIEHREKNNIQRNDFMNLLIHLKNNDTLDEENKIKLGKLTLEQVAAQHEGRLTYEAMKDMYLDQVINGTLRKYPPVPALQRTAQDNYKVANSKLVIEKGTTVMIPAYQIQSDERYYPDPEKFDPDQSNDILELLRWSEKLHRNEIRKNAITGGGILVPVNGMHLKVIKL</sequence>
<evidence type="ECO:0000256" key="11">
    <source>
        <dbReference type="ARBA" id="ARBA00023033"/>
    </source>
</evidence>